<sequence>MTTFAVQYTYDDRADRRDEVRPAHRAFLAGLYGTGALLASGPLADDDGAPGALLIVAATSDQEAAELLDADPFAHDGLIAARVIRGWVQVYGPWTD</sequence>
<dbReference type="PANTHER" id="PTHR37828">
    <property type="entry name" value="GSR2449 PROTEIN"/>
    <property type="match status" value="1"/>
</dbReference>
<protein>
    <recommendedName>
        <fullName evidence="2">YCII-related domain-containing protein</fullName>
    </recommendedName>
</protein>
<dbReference type="InterPro" id="IPR005545">
    <property type="entry name" value="YCII"/>
</dbReference>
<dbReference type="AlphaFoldDB" id="A0A4Q5MYT9"/>
<dbReference type="Proteomes" id="UP000293764">
    <property type="component" value="Unassembled WGS sequence"/>
</dbReference>
<dbReference type="EMBL" id="SDWW01000025">
    <property type="protein sequence ID" value="RYV50888.1"/>
    <property type="molecule type" value="Genomic_DNA"/>
</dbReference>
<reference evidence="3 4" key="1">
    <citation type="submission" date="2019-01" db="EMBL/GenBank/DDBJ databases">
        <title>Novel species of Cellulomonas.</title>
        <authorList>
            <person name="Liu Q."/>
            <person name="Xin Y.-H."/>
        </authorList>
    </citation>
    <scope>NUCLEOTIDE SEQUENCE [LARGE SCALE GENOMIC DNA]</scope>
    <source>
        <strain evidence="3 4">HLT2-17</strain>
    </source>
</reference>
<dbReference type="Gene3D" id="3.30.70.1060">
    <property type="entry name" value="Dimeric alpha+beta barrel"/>
    <property type="match status" value="1"/>
</dbReference>
<keyword evidence="4" id="KW-1185">Reference proteome</keyword>
<proteinExistence type="inferred from homology"/>
<dbReference type="RefSeq" id="WP_130102829.1">
    <property type="nucleotide sequence ID" value="NZ_SDWW01000025.1"/>
</dbReference>
<accession>A0A4Q5MYT9</accession>
<dbReference type="Pfam" id="PF03795">
    <property type="entry name" value="YCII"/>
    <property type="match status" value="1"/>
</dbReference>
<dbReference type="SUPFAM" id="SSF54909">
    <property type="entry name" value="Dimeric alpha+beta barrel"/>
    <property type="match status" value="1"/>
</dbReference>
<evidence type="ECO:0000313" key="4">
    <source>
        <dbReference type="Proteomes" id="UP000293764"/>
    </source>
</evidence>
<name>A0A4Q5MYT9_9MICO</name>
<dbReference type="PANTHER" id="PTHR37828:SF1">
    <property type="entry name" value="YCII-RELATED DOMAIN-CONTAINING PROTEIN"/>
    <property type="match status" value="1"/>
</dbReference>
<comment type="caution">
    <text evidence="3">The sequence shown here is derived from an EMBL/GenBank/DDBJ whole genome shotgun (WGS) entry which is preliminary data.</text>
</comment>
<gene>
    <name evidence="3" type="ORF">EUA98_11525</name>
</gene>
<evidence type="ECO:0000256" key="1">
    <source>
        <dbReference type="ARBA" id="ARBA00007689"/>
    </source>
</evidence>
<dbReference type="OrthoDB" id="8968203at2"/>
<feature type="domain" description="YCII-related" evidence="2">
    <location>
        <begin position="6"/>
        <end position="87"/>
    </location>
</feature>
<evidence type="ECO:0000259" key="2">
    <source>
        <dbReference type="Pfam" id="PF03795"/>
    </source>
</evidence>
<organism evidence="3 4">
    <name type="scientific">Pengzhenrongella frigida</name>
    <dbReference type="NCBI Taxonomy" id="1259133"/>
    <lineage>
        <taxon>Bacteria</taxon>
        <taxon>Bacillati</taxon>
        <taxon>Actinomycetota</taxon>
        <taxon>Actinomycetes</taxon>
        <taxon>Micrococcales</taxon>
        <taxon>Pengzhenrongella</taxon>
    </lineage>
</organism>
<dbReference type="InterPro" id="IPR011008">
    <property type="entry name" value="Dimeric_a/b-barrel"/>
</dbReference>
<comment type="similarity">
    <text evidence="1">Belongs to the YciI family.</text>
</comment>
<evidence type="ECO:0000313" key="3">
    <source>
        <dbReference type="EMBL" id="RYV50888.1"/>
    </source>
</evidence>